<keyword evidence="1 2" id="KW-0238">DNA-binding</keyword>
<dbReference type="InterPro" id="IPR050109">
    <property type="entry name" value="HTH-type_TetR-like_transc_reg"/>
</dbReference>
<sequence length="230" mass="24386">MAYRRTPSVELRLADNRNRILAAARAMVGEGGWSEAQVSHVAAAAGLATGTVYRYFPSKAHLCVEVLSAVSQREVDVLQAIADGPGTAMERLRGGVTAFVIRAMRNRRLAYALIAEPCEPEIDQARLTYRHAISEQIVRIVRAGQEAGDFRANVDPNTAATVIVGGFMEGLIGPLSPLSADFGPALAHDASAVSELAGDIADICCAAIAAAPGQVMKLSQPQNATRRRHA</sequence>
<dbReference type="SUPFAM" id="SSF48498">
    <property type="entry name" value="Tetracyclin repressor-like, C-terminal domain"/>
    <property type="match status" value="1"/>
</dbReference>
<dbReference type="OrthoDB" id="8535430at2"/>
<gene>
    <name evidence="4" type="ORF">C6571_16850</name>
</gene>
<dbReference type="InterPro" id="IPR041490">
    <property type="entry name" value="KstR2_TetR_C"/>
</dbReference>
<reference evidence="4 5" key="1">
    <citation type="submission" date="2018-03" db="EMBL/GenBank/DDBJ databases">
        <title>Genome sequencing of Simplicispira sp.</title>
        <authorList>
            <person name="Kim S.-J."/>
            <person name="Heo J."/>
            <person name="Kwon S.-W."/>
        </authorList>
    </citation>
    <scope>NUCLEOTIDE SEQUENCE [LARGE SCALE GENOMIC DNA]</scope>
    <source>
        <strain evidence="4 5">SC1-8</strain>
    </source>
</reference>
<dbReference type="Pfam" id="PF17932">
    <property type="entry name" value="TetR_C_24"/>
    <property type="match status" value="1"/>
</dbReference>
<feature type="domain" description="HTH tetR-type" evidence="3">
    <location>
        <begin position="14"/>
        <end position="74"/>
    </location>
</feature>
<dbReference type="RefSeq" id="WP_106447716.1">
    <property type="nucleotide sequence ID" value="NZ_CP027669.1"/>
</dbReference>
<dbReference type="Gene3D" id="1.10.10.60">
    <property type="entry name" value="Homeodomain-like"/>
    <property type="match status" value="1"/>
</dbReference>
<evidence type="ECO:0000313" key="5">
    <source>
        <dbReference type="Proteomes" id="UP000239326"/>
    </source>
</evidence>
<dbReference type="PANTHER" id="PTHR30055">
    <property type="entry name" value="HTH-TYPE TRANSCRIPTIONAL REGULATOR RUTR"/>
    <property type="match status" value="1"/>
</dbReference>
<evidence type="ECO:0000256" key="2">
    <source>
        <dbReference type="PROSITE-ProRule" id="PRU00335"/>
    </source>
</evidence>
<dbReference type="SUPFAM" id="SSF46689">
    <property type="entry name" value="Homeodomain-like"/>
    <property type="match status" value="1"/>
</dbReference>
<evidence type="ECO:0000259" key="3">
    <source>
        <dbReference type="PROSITE" id="PS50977"/>
    </source>
</evidence>
<protein>
    <submittedName>
        <fullName evidence="4">TetR family transcriptional regulator</fullName>
    </submittedName>
</protein>
<dbReference type="GO" id="GO:0003700">
    <property type="term" value="F:DNA-binding transcription factor activity"/>
    <property type="evidence" value="ECO:0007669"/>
    <property type="project" value="TreeGrafter"/>
</dbReference>
<dbReference type="InterPro" id="IPR009057">
    <property type="entry name" value="Homeodomain-like_sf"/>
</dbReference>
<evidence type="ECO:0000256" key="1">
    <source>
        <dbReference type="ARBA" id="ARBA00023125"/>
    </source>
</evidence>
<evidence type="ECO:0000313" key="4">
    <source>
        <dbReference type="EMBL" id="AVO42741.1"/>
    </source>
</evidence>
<accession>A0A2S0N469</accession>
<dbReference type="KEGG" id="simp:C6571_16850"/>
<dbReference type="PRINTS" id="PR00455">
    <property type="entry name" value="HTHTETR"/>
</dbReference>
<proteinExistence type="predicted"/>
<dbReference type="Gene3D" id="1.10.357.10">
    <property type="entry name" value="Tetracycline Repressor, domain 2"/>
    <property type="match status" value="1"/>
</dbReference>
<dbReference type="Pfam" id="PF00440">
    <property type="entry name" value="TetR_N"/>
    <property type="match status" value="1"/>
</dbReference>
<feature type="DNA-binding region" description="H-T-H motif" evidence="2">
    <location>
        <begin position="37"/>
        <end position="56"/>
    </location>
</feature>
<dbReference type="Proteomes" id="UP000239326">
    <property type="component" value="Chromosome"/>
</dbReference>
<keyword evidence="5" id="KW-1185">Reference proteome</keyword>
<dbReference type="EMBL" id="CP027669">
    <property type="protein sequence ID" value="AVO42741.1"/>
    <property type="molecule type" value="Genomic_DNA"/>
</dbReference>
<name>A0A2S0N469_9BURK</name>
<dbReference type="InterPro" id="IPR036271">
    <property type="entry name" value="Tet_transcr_reg_TetR-rel_C_sf"/>
</dbReference>
<dbReference type="AlphaFoldDB" id="A0A2S0N469"/>
<dbReference type="InterPro" id="IPR001647">
    <property type="entry name" value="HTH_TetR"/>
</dbReference>
<organism evidence="4 5">
    <name type="scientific">Simplicispira suum</name>
    <dbReference type="NCBI Taxonomy" id="2109915"/>
    <lineage>
        <taxon>Bacteria</taxon>
        <taxon>Pseudomonadati</taxon>
        <taxon>Pseudomonadota</taxon>
        <taxon>Betaproteobacteria</taxon>
        <taxon>Burkholderiales</taxon>
        <taxon>Comamonadaceae</taxon>
        <taxon>Simplicispira</taxon>
    </lineage>
</organism>
<dbReference type="GO" id="GO:0000976">
    <property type="term" value="F:transcription cis-regulatory region binding"/>
    <property type="evidence" value="ECO:0007669"/>
    <property type="project" value="TreeGrafter"/>
</dbReference>
<dbReference type="PANTHER" id="PTHR30055:SF226">
    <property type="entry name" value="HTH-TYPE TRANSCRIPTIONAL REGULATOR PKSA"/>
    <property type="match status" value="1"/>
</dbReference>
<dbReference type="PROSITE" id="PS50977">
    <property type="entry name" value="HTH_TETR_2"/>
    <property type="match status" value="1"/>
</dbReference>